<feature type="chain" id="PRO_5046928557" evidence="3">
    <location>
        <begin position="22"/>
        <end position="368"/>
    </location>
</feature>
<name>A0ABQ3ZXI8_9ACTN</name>
<proteinExistence type="predicted"/>
<sequence>MRSRISVLAAAGLIALGGLTACTSGGSDTTTSSGSKVSGPGKVGVILPDTETSQRWGTDDPKLLKAAFAAADVPVDIQNADGDKEKFKRIADEMISGGAKVLMIVNLDSASGKAVLDEARAAGVKTIDYDRLTLNGGADYYVSFDNKAVGELQGKGLVQCLTAKGVKVPKIAELNGSPDDNNATLFKAGYDSILQPLYDDAVYLKGPDQAVADWDNDEATVVFREMWNQTGKGINGVLAANDGLANSVIQILRQSGKNGEVPVTGQDATVPGLQNVLAGDQCMTVYKPIKKEADAAADLAIKLYKGEQATAAGRVKDTESGAYVPSVLLQPQAIFKKDVGSVISDHFVEKKAVCAGRFAAFCAPNGIK</sequence>
<dbReference type="EMBL" id="BOMN01000086">
    <property type="protein sequence ID" value="GIE22912.1"/>
    <property type="molecule type" value="Genomic_DNA"/>
</dbReference>
<dbReference type="PROSITE" id="PS51257">
    <property type="entry name" value="PROKAR_LIPOPROTEIN"/>
    <property type="match status" value="1"/>
</dbReference>
<evidence type="ECO:0000313" key="5">
    <source>
        <dbReference type="EMBL" id="GIE22912.1"/>
    </source>
</evidence>
<dbReference type="InterPro" id="IPR050555">
    <property type="entry name" value="Bact_Solute-Bind_Prot2"/>
</dbReference>
<evidence type="ECO:0000259" key="4">
    <source>
        <dbReference type="Pfam" id="PF13407"/>
    </source>
</evidence>
<comment type="subcellular location">
    <subcellularLocation>
        <location evidence="1">Cell envelope</location>
    </subcellularLocation>
</comment>
<evidence type="ECO:0000256" key="1">
    <source>
        <dbReference type="ARBA" id="ARBA00004196"/>
    </source>
</evidence>
<protein>
    <submittedName>
        <fullName evidence="5">Sugar ABC transporter substrate-binding protein</fullName>
    </submittedName>
</protein>
<evidence type="ECO:0000313" key="6">
    <source>
        <dbReference type="Proteomes" id="UP000603200"/>
    </source>
</evidence>
<gene>
    <name evidence="5" type="ORF">Ahu01nite_060140</name>
</gene>
<dbReference type="Gene3D" id="3.40.50.2300">
    <property type="match status" value="2"/>
</dbReference>
<dbReference type="Pfam" id="PF13407">
    <property type="entry name" value="Peripla_BP_4"/>
    <property type="match status" value="1"/>
</dbReference>
<comment type="caution">
    <text evidence="5">The sequence shown here is derived from an EMBL/GenBank/DDBJ whole genome shotgun (WGS) entry which is preliminary data.</text>
</comment>
<accession>A0ABQ3ZXI8</accession>
<organism evidence="5 6">
    <name type="scientific">Winogradskya humida</name>
    <dbReference type="NCBI Taxonomy" id="113566"/>
    <lineage>
        <taxon>Bacteria</taxon>
        <taxon>Bacillati</taxon>
        <taxon>Actinomycetota</taxon>
        <taxon>Actinomycetes</taxon>
        <taxon>Micromonosporales</taxon>
        <taxon>Micromonosporaceae</taxon>
        <taxon>Winogradskya</taxon>
    </lineage>
</organism>
<dbReference type="PANTHER" id="PTHR30036">
    <property type="entry name" value="D-XYLOSE-BINDING PERIPLASMIC PROTEIN"/>
    <property type="match status" value="1"/>
</dbReference>
<dbReference type="PANTHER" id="PTHR30036:SF1">
    <property type="entry name" value="D-XYLOSE-BINDING PERIPLASMIC PROTEIN"/>
    <property type="match status" value="1"/>
</dbReference>
<keyword evidence="2 3" id="KW-0732">Signal</keyword>
<dbReference type="SUPFAM" id="SSF53822">
    <property type="entry name" value="Periplasmic binding protein-like I"/>
    <property type="match status" value="1"/>
</dbReference>
<dbReference type="RefSeq" id="WP_203839975.1">
    <property type="nucleotide sequence ID" value="NZ_BAAATV010000011.1"/>
</dbReference>
<feature type="signal peptide" evidence="3">
    <location>
        <begin position="1"/>
        <end position="21"/>
    </location>
</feature>
<keyword evidence="6" id="KW-1185">Reference proteome</keyword>
<dbReference type="InterPro" id="IPR028082">
    <property type="entry name" value="Peripla_BP_I"/>
</dbReference>
<reference evidence="5 6" key="1">
    <citation type="submission" date="2021-01" db="EMBL/GenBank/DDBJ databases">
        <title>Whole genome shotgun sequence of Actinoplanes humidus NBRC 14915.</title>
        <authorList>
            <person name="Komaki H."/>
            <person name="Tamura T."/>
        </authorList>
    </citation>
    <scope>NUCLEOTIDE SEQUENCE [LARGE SCALE GENOMIC DNA]</scope>
    <source>
        <strain evidence="5 6">NBRC 14915</strain>
    </source>
</reference>
<evidence type="ECO:0000256" key="2">
    <source>
        <dbReference type="ARBA" id="ARBA00022729"/>
    </source>
</evidence>
<evidence type="ECO:0000256" key="3">
    <source>
        <dbReference type="SAM" id="SignalP"/>
    </source>
</evidence>
<feature type="domain" description="Periplasmic binding protein" evidence="4">
    <location>
        <begin position="44"/>
        <end position="307"/>
    </location>
</feature>
<dbReference type="Proteomes" id="UP000603200">
    <property type="component" value="Unassembled WGS sequence"/>
</dbReference>
<dbReference type="InterPro" id="IPR025997">
    <property type="entry name" value="SBP_2_dom"/>
</dbReference>